<protein>
    <submittedName>
        <fullName evidence="1">Uncharacterized protein</fullName>
    </submittedName>
</protein>
<organism evidence="1 2">
    <name type="scientific">Prauserella rugosa</name>
    <dbReference type="NCBI Taxonomy" id="43354"/>
    <lineage>
        <taxon>Bacteria</taxon>
        <taxon>Bacillati</taxon>
        <taxon>Actinomycetota</taxon>
        <taxon>Actinomycetes</taxon>
        <taxon>Pseudonocardiales</taxon>
        <taxon>Pseudonocardiaceae</taxon>
        <taxon>Prauserella</taxon>
    </lineage>
</organism>
<comment type="caution">
    <text evidence="1">The sequence shown here is derived from an EMBL/GenBank/DDBJ whole genome shotgun (WGS) entry which is preliminary data.</text>
</comment>
<accession>A0A660CGE7</accession>
<proteinExistence type="predicted"/>
<sequence>MITLPLLELPSETTARLQRVANAHGMTVEALLAEIIKEYVEAGWTR</sequence>
<dbReference type="AlphaFoldDB" id="A0A660CGE7"/>
<dbReference type="Proteomes" id="UP000317303">
    <property type="component" value="Unassembled WGS sequence"/>
</dbReference>
<dbReference type="EMBL" id="VLJV01000001">
    <property type="protein sequence ID" value="TWH20937.1"/>
    <property type="molecule type" value="Genomic_DNA"/>
</dbReference>
<reference evidence="1 2" key="1">
    <citation type="submission" date="2019-07" db="EMBL/GenBank/DDBJ databases">
        <title>R&amp;d 2014.</title>
        <authorList>
            <person name="Klenk H.-P."/>
        </authorList>
    </citation>
    <scope>NUCLEOTIDE SEQUENCE [LARGE SCALE GENOMIC DNA]</scope>
    <source>
        <strain evidence="1 2">DSM 43194</strain>
    </source>
</reference>
<evidence type="ECO:0000313" key="2">
    <source>
        <dbReference type="Proteomes" id="UP000317303"/>
    </source>
</evidence>
<keyword evidence="2" id="KW-1185">Reference proteome</keyword>
<name>A0A660CGE7_9PSEU</name>
<evidence type="ECO:0000313" key="1">
    <source>
        <dbReference type="EMBL" id="TWH20937.1"/>
    </source>
</evidence>
<gene>
    <name evidence="1" type="ORF">JD82_02788</name>
</gene>